<comment type="caution">
    <text evidence="1">The sequence shown here is derived from an EMBL/GenBank/DDBJ whole genome shotgun (WGS) entry which is preliminary data.</text>
</comment>
<protein>
    <submittedName>
        <fullName evidence="1">Uncharacterized protein</fullName>
    </submittedName>
</protein>
<evidence type="ECO:0000313" key="2">
    <source>
        <dbReference type="Proteomes" id="UP000034694"/>
    </source>
</evidence>
<accession>A0A0G1UQ62</accession>
<dbReference type="Proteomes" id="UP000034694">
    <property type="component" value="Unassembled WGS sequence"/>
</dbReference>
<name>A0A0G1UQ62_9BACT</name>
<organism evidence="1 2">
    <name type="scientific">Candidatus Amesbacteria bacterium GW2011_GWB1_48_13</name>
    <dbReference type="NCBI Taxonomy" id="1618362"/>
    <lineage>
        <taxon>Bacteria</taxon>
        <taxon>Candidatus Amesiibacteriota</taxon>
    </lineage>
</organism>
<reference evidence="1 2" key="1">
    <citation type="journal article" date="2015" name="Nature">
        <title>rRNA introns, odd ribosomes, and small enigmatic genomes across a large radiation of phyla.</title>
        <authorList>
            <person name="Brown C.T."/>
            <person name="Hug L.A."/>
            <person name="Thomas B.C."/>
            <person name="Sharon I."/>
            <person name="Castelle C.J."/>
            <person name="Singh A."/>
            <person name="Wilkins M.J."/>
            <person name="Williams K.H."/>
            <person name="Banfield J.F."/>
        </authorList>
    </citation>
    <scope>NUCLEOTIDE SEQUENCE [LARGE SCALE GENOMIC DNA]</scope>
</reference>
<sequence length="88" mass="10011">MAFFELPNHKGYGIDLSFEDDLRKVYFGQDKDGKYKLYANTNAGGNWPTGEEATVEETGLLLKRARMEAPDSIHTEALVKYLRTLLQI</sequence>
<gene>
    <name evidence="1" type="ORF">UY28_C0037G0001</name>
</gene>
<evidence type="ECO:0000313" key="1">
    <source>
        <dbReference type="EMBL" id="KKU96206.1"/>
    </source>
</evidence>
<proteinExistence type="predicted"/>
<dbReference type="EMBL" id="LCPK01000037">
    <property type="protein sequence ID" value="KKU96206.1"/>
    <property type="molecule type" value="Genomic_DNA"/>
</dbReference>
<dbReference type="AlphaFoldDB" id="A0A0G1UQ62"/>